<dbReference type="PANTHER" id="PTHR11062">
    <property type="entry name" value="EXOSTOSIN HEPARAN SULFATE GLYCOSYLTRANSFERASE -RELATED"/>
    <property type="match status" value="1"/>
</dbReference>
<feature type="domain" description="Exostosin GT47" evidence="2">
    <location>
        <begin position="77"/>
        <end position="192"/>
    </location>
</feature>
<organism evidence="3 4">
    <name type="scientific">Skeletonema marinoi</name>
    <dbReference type="NCBI Taxonomy" id="267567"/>
    <lineage>
        <taxon>Eukaryota</taxon>
        <taxon>Sar</taxon>
        <taxon>Stramenopiles</taxon>
        <taxon>Ochrophyta</taxon>
        <taxon>Bacillariophyta</taxon>
        <taxon>Coscinodiscophyceae</taxon>
        <taxon>Thalassiosirophycidae</taxon>
        <taxon>Thalassiosirales</taxon>
        <taxon>Skeletonemataceae</taxon>
        <taxon>Skeletonema</taxon>
        <taxon>Skeletonema marinoi-dohrnii complex</taxon>
    </lineage>
</organism>
<evidence type="ECO:0000313" key="3">
    <source>
        <dbReference type="EMBL" id="KAK1741967.1"/>
    </source>
</evidence>
<dbReference type="AlphaFoldDB" id="A0AAD8YAL1"/>
<dbReference type="EMBL" id="JATAAI010000012">
    <property type="protein sequence ID" value="KAK1741967.1"/>
    <property type="molecule type" value="Genomic_DNA"/>
</dbReference>
<evidence type="ECO:0000259" key="2">
    <source>
        <dbReference type="Pfam" id="PF03016"/>
    </source>
</evidence>
<dbReference type="InterPro" id="IPR040911">
    <property type="entry name" value="Exostosin_GT47"/>
</dbReference>
<proteinExistence type="inferred from homology"/>
<accession>A0AAD8YAL1</accession>
<sequence length="198" mass="22726">MNMTYENFKADLGLLDLFRTFPGRTKNPDEADIFVVPYPHASHCLQLNTVWHAHPLLRNVPLSLTHGPRLNEGGHHIVIPYLSDDPSFQPSAVKQRGEQRKLALSYFFGSVNRNMGKNYRWYRQLFLEEYLGHLPYVVESLGNHHLHSKNGLGYFNSIYKHSVFCPVLPGDSPPQKRFFDVIIMGCIPVVLAFETDMT</sequence>
<name>A0AAD8YAL1_9STRA</name>
<dbReference type="GO" id="GO:0016757">
    <property type="term" value="F:glycosyltransferase activity"/>
    <property type="evidence" value="ECO:0007669"/>
    <property type="project" value="InterPro"/>
</dbReference>
<dbReference type="InterPro" id="IPR004263">
    <property type="entry name" value="Exostosin"/>
</dbReference>
<keyword evidence="4" id="KW-1185">Reference proteome</keyword>
<comment type="caution">
    <text evidence="3">The sequence shown here is derived from an EMBL/GenBank/DDBJ whole genome shotgun (WGS) entry which is preliminary data.</text>
</comment>
<evidence type="ECO:0000256" key="1">
    <source>
        <dbReference type="ARBA" id="ARBA00010271"/>
    </source>
</evidence>
<dbReference type="PANTHER" id="PTHR11062:SF281">
    <property type="entry name" value="EXOSTOSIN-LIKE 2"/>
    <property type="match status" value="1"/>
</dbReference>
<gene>
    <name evidence="3" type="ORF">QTG54_007540</name>
</gene>
<comment type="similarity">
    <text evidence="1">Belongs to the glycosyltransferase 47 family.</text>
</comment>
<protein>
    <recommendedName>
        <fullName evidence="2">Exostosin GT47 domain-containing protein</fullName>
    </recommendedName>
</protein>
<dbReference type="Pfam" id="PF03016">
    <property type="entry name" value="Exostosin_GT47"/>
    <property type="match status" value="1"/>
</dbReference>
<dbReference type="Proteomes" id="UP001224775">
    <property type="component" value="Unassembled WGS sequence"/>
</dbReference>
<reference evidence="3" key="1">
    <citation type="submission" date="2023-06" db="EMBL/GenBank/DDBJ databases">
        <title>Survivors Of The Sea: Transcriptome response of Skeletonema marinoi to long-term dormancy.</title>
        <authorList>
            <person name="Pinder M.I.M."/>
            <person name="Kourtchenko O."/>
            <person name="Robertson E.K."/>
            <person name="Larsson T."/>
            <person name="Maumus F."/>
            <person name="Osuna-Cruz C.M."/>
            <person name="Vancaester E."/>
            <person name="Stenow R."/>
            <person name="Vandepoele K."/>
            <person name="Ploug H."/>
            <person name="Bruchert V."/>
            <person name="Godhe A."/>
            <person name="Topel M."/>
        </authorList>
    </citation>
    <scope>NUCLEOTIDE SEQUENCE</scope>
    <source>
        <strain evidence="3">R05AC</strain>
    </source>
</reference>
<evidence type="ECO:0000313" key="4">
    <source>
        <dbReference type="Proteomes" id="UP001224775"/>
    </source>
</evidence>